<dbReference type="PANTHER" id="PTHR11552:SF147">
    <property type="entry name" value="CHOLINE DEHYDROGENASE, MITOCHONDRIAL"/>
    <property type="match status" value="1"/>
</dbReference>
<evidence type="ECO:0000259" key="7">
    <source>
        <dbReference type="PROSITE" id="PS00624"/>
    </source>
</evidence>
<keyword evidence="8" id="KW-0560">Oxidoreductase</keyword>
<evidence type="ECO:0000256" key="1">
    <source>
        <dbReference type="ARBA" id="ARBA00001974"/>
    </source>
</evidence>
<dbReference type="SUPFAM" id="SSF54373">
    <property type="entry name" value="FAD-linked reductases, C-terminal domain"/>
    <property type="match status" value="1"/>
</dbReference>
<keyword evidence="9" id="KW-1185">Reference proteome</keyword>
<dbReference type="PIRSF" id="PIRSF000137">
    <property type="entry name" value="Alcohol_oxidase"/>
    <property type="match status" value="1"/>
</dbReference>
<comment type="cofactor">
    <cofactor evidence="1">
        <name>FAD</name>
        <dbReference type="ChEBI" id="CHEBI:57692"/>
    </cofactor>
</comment>
<keyword evidence="3 5" id="KW-0285">Flavoprotein</keyword>
<comment type="caution">
    <text evidence="8">The sequence shown here is derived from an EMBL/GenBank/DDBJ whole genome shotgun (WGS) entry which is preliminary data.</text>
</comment>
<dbReference type="PROSITE" id="PS51257">
    <property type="entry name" value="PROKAR_LIPOPROTEIN"/>
    <property type="match status" value="1"/>
</dbReference>
<sequence length="482" mass="50505">MPRQEFDVVVVGAGSAGCALAARLTEDQARRVLLLEAGPAESTPDLLDVGSLAATQPGHPSNWAYPAQLRPGRVTTVPRGRGLGGSSAINGASWLRATPADADGWGVPGWTWADLLPHYIRSENDLDHPGSPWHGDRGPVRVQRPTAQLTHPATTRFLAAAGRLGFPAEPDKNAGGPPGAGLLPSSGIDGVRVSTARAYLREPRTNLVLRTDSAVARVLLDGDRARGVELHDGTVVEAGEVVLAAGAIATPQLLLLSGIGPPDDLRAVGVAVARDLPGVGQDWSDHPAVYLPFGTGDPPAHPHATCVQASLDLDAGADPAGDVEVMLFVRPFENGSDLHLMCALQRPDSRGTITLTSPDPRARPQVSYAYLRTEHDRRRLRHAIRVGADMLRAGLGTRTAPTGDVLGSDRALDGWIAAHLGTTQHLSGSAAIGPVVDSELRVHGVADLRVADTSVLPVVPRRGTAATAVAIGEKAAELLRRR</sequence>
<dbReference type="RefSeq" id="WP_241042392.1">
    <property type="nucleotide sequence ID" value="NZ_BAAAJF010000016.1"/>
</dbReference>
<evidence type="ECO:0000256" key="5">
    <source>
        <dbReference type="RuleBase" id="RU003968"/>
    </source>
</evidence>
<accession>A0ABS9TSQ5</accession>
<organism evidence="8 9">
    <name type="scientific">Pseudonocardia alaniniphila</name>
    <dbReference type="NCBI Taxonomy" id="75291"/>
    <lineage>
        <taxon>Bacteria</taxon>
        <taxon>Bacillati</taxon>
        <taxon>Actinomycetota</taxon>
        <taxon>Actinomycetes</taxon>
        <taxon>Pseudonocardiales</taxon>
        <taxon>Pseudonocardiaceae</taxon>
        <taxon>Pseudonocardia</taxon>
    </lineage>
</organism>
<dbReference type="NCBIfam" id="TIGR03970">
    <property type="entry name" value="Rv0697"/>
    <property type="match status" value="1"/>
</dbReference>
<reference evidence="8 9" key="1">
    <citation type="submission" date="2022-03" db="EMBL/GenBank/DDBJ databases">
        <title>Pseudonocardia alaer sp. nov., a novel actinomycete isolated from reed forest soil.</title>
        <authorList>
            <person name="Wang L."/>
        </authorList>
    </citation>
    <scope>NUCLEOTIDE SEQUENCE [LARGE SCALE GENOMIC DNA]</scope>
    <source>
        <strain evidence="8 9">Y-16303</strain>
    </source>
</reference>
<proteinExistence type="inferred from homology"/>
<name>A0ABS9TSQ5_9PSEU</name>
<dbReference type="Proteomes" id="UP001299970">
    <property type="component" value="Unassembled WGS sequence"/>
</dbReference>
<evidence type="ECO:0000256" key="4">
    <source>
        <dbReference type="ARBA" id="ARBA00022827"/>
    </source>
</evidence>
<dbReference type="PANTHER" id="PTHR11552">
    <property type="entry name" value="GLUCOSE-METHANOL-CHOLINE GMC OXIDOREDUCTASE"/>
    <property type="match status" value="1"/>
</dbReference>
<feature type="domain" description="Glucose-methanol-choline oxidoreductase N-terminal" evidence="7">
    <location>
        <begin position="246"/>
        <end position="260"/>
    </location>
</feature>
<evidence type="ECO:0000259" key="6">
    <source>
        <dbReference type="PROSITE" id="PS00623"/>
    </source>
</evidence>
<dbReference type="PROSITE" id="PS00624">
    <property type="entry name" value="GMC_OXRED_2"/>
    <property type="match status" value="1"/>
</dbReference>
<dbReference type="EC" id="1.-.-.-" evidence="8"/>
<dbReference type="EMBL" id="JAKXMK010000046">
    <property type="protein sequence ID" value="MCH6171588.1"/>
    <property type="molecule type" value="Genomic_DNA"/>
</dbReference>
<dbReference type="InterPro" id="IPR012132">
    <property type="entry name" value="GMC_OxRdtase"/>
</dbReference>
<dbReference type="InterPro" id="IPR036188">
    <property type="entry name" value="FAD/NAD-bd_sf"/>
</dbReference>
<feature type="domain" description="Glucose-methanol-choline oxidoreductase N-terminal" evidence="6">
    <location>
        <begin position="80"/>
        <end position="103"/>
    </location>
</feature>
<dbReference type="Pfam" id="PF05199">
    <property type="entry name" value="GMC_oxred_C"/>
    <property type="match status" value="1"/>
</dbReference>
<dbReference type="InterPro" id="IPR000172">
    <property type="entry name" value="GMC_OxRdtase_N"/>
</dbReference>
<gene>
    <name evidence="8" type="primary">mftG</name>
    <name evidence="8" type="ORF">MMF94_38365</name>
</gene>
<dbReference type="Gene3D" id="3.30.410.40">
    <property type="match status" value="1"/>
</dbReference>
<comment type="similarity">
    <text evidence="2 5">Belongs to the GMC oxidoreductase family.</text>
</comment>
<dbReference type="Pfam" id="PF00732">
    <property type="entry name" value="GMC_oxred_N"/>
    <property type="match status" value="1"/>
</dbReference>
<keyword evidence="4 5" id="KW-0274">FAD</keyword>
<dbReference type="InterPro" id="IPR007867">
    <property type="entry name" value="GMC_OxRtase_C"/>
</dbReference>
<evidence type="ECO:0000313" key="9">
    <source>
        <dbReference type="Proteomes" id="UP001299970"/>
    </source>
</evidence>
<dbReference type="GO" id="GO:0016491">
    <property type="term" value="F:oxidoreductase activity"/>
    <property type="evidence" value="ECO:0007669"/>
    <property type="project" value="UniProtKB-KW"/>
</dbReference>
<dbReference type="InterPro" id="IPR023978">
    <property type="entry name" value="GMC_oxidoreductase_bact"/>
</dbReference>
<evidence type="ECO:0000256" key="3">
    <source>
        <dbReference type="ARBA" id="ARBA00022630"/>
    </source>
</evidence>
<dbReference type="SUPFAM" id="SSF51905">
    <property type="entry name" value="FAD/NAD(P)-binding domain"/>
    <property type="match status" value="1"/>
</dbReference>
<protein>
    <submittedName>
        <fullName evidence="8">Mycofactocin system GMC family oxidoreductase MftG</fullName>
        <ecNumber evidence="8">1.-.-.-</ecNumber>
    </submittedName>
</protein>
<dbReference type="Gene3D" id="3.50.50.60">
    <property type="entry name" value="FAD/NAD(P)-binding domain"/>
    <property type="match status" value="1"/>
</dbReference>
<evidence type="ECO:0000256" key="2">
    <source>
        <dbReference type="ARBA" id="ARBA00010790"/>
    </source>
</evidence>
<dbReference type="PROSITE" id="PS00623">
    <property type="entry name" value="GMC_OXRED_1"/>
    <property type="match status" value="1"/>
</dbReference>
<evidence type="ECO:0000313" key="8">
    <source>
        <dbReference type="EMBL" id="MCH6171588.1"/>
    </source>
</evidence>